<dbReference type="InParanoid" id="D8SZJ9"/>
<dbReference type="InterPro" id="IPR029021">
    <property type="entry name" value="Prot-tyrosine_phosphatase-like"/>
</dbReference>
<keyword evidence="1" id="KW-0378">Hydrolase</keyword>
<dbReference type="HOGENOM" id="CLU_1559279_0_0_1"/>
<accession>D8SZJ9</accession>
<evidence type="ECO:0000313" key="6">
    <source>
        <dbReference type="Proteomes" id="UP000001514"/>
    </source>
</evidence>
<dbReference type="InterPro" id="IPR000340">
    <property type="entry name" value="Dual-sp_phosphatase_cat-dom"/>
</dbReference>
<dbReference type="PANTHER" id="PTHR46381">
    <property type="entry name" value="MKPA PROTEIN"/>
    <property type="match status" value="1"/>
</dbReference>
<dbReference type="SUPFAM" id="SSF52799">
    <property type="entry name" value="(Phosphotyrosine protein) phosphatases II"/>
    <property type="match status" value="1"/>
</dbReference>
<dbReference type="InterPro" id="IPR016130">
    <property type="entry name" value="Tyr_Pase_AS"/>
</dbReference>
<gene>
    <name evidence="5" type="ORF">SELMODRAFT_27738</name>
</gene>
<evidence type="ECO:0000259" key="4">
    <source>
        <dbReference type="PROSITE" id="PS50056"/>
    </source>
</evidence>
<keyword evidence="2" id="KW-0904">Protein phosphatase</keyword>
<feature type="non-terminal residue" evidence="5">
    <location>
        <position position="174"/>
    </location>
</feature>
<proteinExistence type="predicted"/>
<dbReference type="EMBL" id="GL377655">
    <property type="protein sequence ID" value="EFJ10231.1"/>
    <property type="molecule type" value="Genomic_DNA"/>
</dbReference>
<evidence type="ECO:0000259" key="3">
    <source>
        <dbReference type="PROSITE" id="PS50054"/>
    </source>
</evidence>
<evidence type="ECO:0008006" key="7">
    <source>
        <dbReference type="Google" id="ProtNLM"/>
    </source>
</evidence>
<dbReference type="Gene3D" id="3.90.190.10">
    <property type="entry name" value="Protein tyrosine phosphatase superfamily"/>
    <property type="match status" value="1"/>
</dbReference>
<dbReference type="Pfam" id="PF00782">
    <property type="entry name" value="DSPc"/>
    <property type="match status" value="1"/>
</dbReference>
<evidence type="ECO:0000256" key="1">
    <source>
        <dbReference type="ARBA" id="ARBA00022801"/>
    </source>
</evidence>
<dbReference type="AlphaFoldDB" id="D8SZJ9"/>
<dbReference type="PROSITE" id="PS50056">
    <property type="entry name" value="TYR_PHOSPHATASE_2"/>
    <property type="match status" value="1"/>
</dbReference>
<feature type="domain" description="Tyrosine specific protein phosphatases" evidence="4">
    <location>
        <begin position="38"/>
        <end position="90"/>
    </location>
</feature>
<dbReference type="CDD" id="cd14498">
    <property type="entry name" value="DSP"/>
    <property type="match status" value="1"/>
</dbReference>
<dbReference type="STRING" id="88036.D8SZJ9"/>
<dbReference type="eggNOG" id="KOG1716">
    <property type="taxonomic scope" value="Eukaryota"/>
</dbReference>
<dbReference type="PROSITE" id="PS00383">
    <property type="entry name" value="TYR_PHOSPHATASE_1"/>
    <property type="match status" value="1"/>
</dbReference>
<dbReference type="InterPro" id="IPR000387">
    <property type="entry name" value="Tyr_Pase_dom"/>
</dbReference>
<dbReference type="PANTHER" id="PTHR46381:SF2">
    <property type="entry name" value="MAP KINASE PHOSPHATASE"/>
    <property type="match status" value="1"/>
</dbReference>
<dbReference type="Proteomes" id="UP000001514">
    <property type="component" value="Unassembled WGS sequence"/>
</dbReference>
<evidence type="ECO:0000256" key="2">
    <source>
        <dbReference type="ARBA" id="ARBA00022912"/>
    </source>
</evidence>
<evidence type="ECO:0000313" key="5">
    <source>
        <dbReference type="EMBL" id="EFJ10231.1"/>
    </source>
</evidence>
<dbReference type="KEGG" id="smo:SELMODRAFT_27738"/>
<name>D8SZJ9_SELML</name>
<organism evidence="6">
    <name type="scientific">Selaginella moellendorffii</name>
    <name type="common">Spikemoss</name>
    <dbReference type="NCBI Taxonomy" id="88036"/>
    <lineage>
        <taxon>Eukaryota</taxon>
        <taxon>Viridiplantae</taxon>
        <taxon>Streptophyta</taxon>
        <taxon>Embryophyta</taxon>
        <taxon>Tracheophyta</taxon>
        <taxon>Lycopodiopsida</taxon>
        <taxon>Selaginellales</taxon>
        <taxon>Selaginellaceae</taxon>
        <taxon>Selaginella</taxon>
    </lineage>
</organism>
<dbReference type="Gramene" id="EFJ10231">
    <property type="protein sequence ID" value="EFJ10231"/>
    <property type="gene ID" value="SELMODRAFT_27738"/>
</dbReference>
<keyword evidence="6" id="KW-1185">Reference proteome</keyword>
<dbReference type="GO" id="GO:0004721">
    <property type="term" value="F:phosphoprotein phosphatase activity"/>
    <property type="evidence" value="ECO:0007669"/>
    <property type="project" value="UniProtKB-KW"/>
</dbReference>
<sequence length="174" mass="20069">NCVGMVCPSYFPNDFSYKTLWLQDSPSEDLICVLYDVFDFIEDVREQAGGRVFVHCCQGVSRSASLIIAYVMWRERRSFDHVYDDVKQRRSVTCPNIGFVFQLTQWQQRVLDANRAAVSCNTVAIMYRMTPHSHFCPLQLVPKAVHGPPTSDVLDSRGVFVLQLPNRLYVWRGR</sequence>
<protein>
    <recommendedName>
        <fullName evidence="7">Protein-tyrosine-phosphatase</fullName>
    </recommendedName>
</protein>
<dbReference type="SMART" id="SM00195">
    <property type="entry name" value="DSPc"/>
    <property type="match status" value="1"/>
</dbReference>
<feature type="non-terminal residue" evidence="5">
    <location>
        <position position="1"/>
    </location>
</feature>
<dbReference type="PROSITE" id="PS50054">
    <property type="entry name" value="TYR_PHOSPHATASE_DUAL"/>
    <property type="match status" value="1"/>
</dbReference>
<reference evidence="5 6" key="1">
    <citation type="journal article" date="2011" name="Science">
        <title>The Selaginella genome identifies genetic changes associated with the evolution of vascular plants.</title>
        <authorList>
            <person name="Banks J.A."/>
            <person name="Nishiyama T."/>
            <person name="Hasebe M."/>
            <person name="Bowman J.L."/>
            <person name="Gribskov M."/>
            <person name="dePamphilis C."/>
            <person name="Albert V.A."/>
            <person name="Aono N."/>
            <person name="Aoyama T."/>
            <person name="Ambrose B.A."/>
            <person name="Ashton N.W."/>
            <person name="Axtell M.J."/>
            <person name="Barker E."/>
            <person name="Barker M.S."/>
            <person name="Bennetzen J.L."/>
            <person name="Bonawitz N.D."/>
            <person name="Chapple C."/>
            <person name="Cheng C."/>
            <person name="Correa L.G."/>
            <person name="Dacre M."/>
            <person name="DeBarry J."/>
            <person name="Dreyer I."/>
            <person name="Elias M."/>
            <person name="Engstrom E.M."/>
            <person name="Estelle M."/>
            <person name="Feng L."/>
            <person name="Finet C."/>
            <person name="Floyd S.K."/>
            <person name="Frommer W.B."/>
            <person name="Fujita T."/>
            <person name="Gramzow L."/>
            <person name="Gutensohn M."/>
            <person name="Harholt J."/>
            <person name="Hattori M."/>
            <person name="Heyl A."/>
            <person name="Hirai T."/>
            <person name="Hiwatashi Y."/>
            <person name="Ishikawa M."/>
            <person name="Iwata M."/>
            <person name="Karol K.G."/>
            <person name="Koehler B."/>
            <person name="Kolukisaoglu U."/>
            <person name="Kubo M."/>
            <person name="Kurata T."/>
            <person name="Lalonde S."/>
            <person name="Li K."/>
            <person name="Li Y."/>
            <person name="Litt A."/>
            <person name="Lyons E."/>
            <person name="Manning G."/>
            <person name="Maruyama T."/>
            <person name="Michael T.P."/>
            <person name="Mikami K."/>
            <person name="Miyazaki S."/>
            <person name="Morinaga S."/>
            <person name="Murata T."/>
            <person name="Mueller-Roeber B."/>
            <person name="Nelson D.R."/>
            <person name="Obara M."/>
            <person name="Oguri Y."/>
            <person name="Olmstead R.G."/>
            <person name="Onodera N."/>
            <person name="Petersen B.L."/>
            <person name="Pils B."/>
            <person name="Prigge M."/>
            <person name="Rensing S.A."/>
            <person name="Riano-Pachon D.M."/>
            <person name="Roberts A.W."/>
            <person name="Sato Y."/>
            <person name="Scheller H.V."/>
            <person name="Schulz B."/>
            <person name="Schulz C."/>
            <person name="Shakirov E.V."/>
            <person name="Shibagaki N."/>
            <person name="Shinohara N."/>
            <person name="Shippen D.E."/>
            <person name="Soerensen I."/>
            <person name="Sotooka R."/>
            <person name="Sugimoto N."/>
            <person name="Sugita M."/>
            <person name="Sumikawa N."/>
            <person name="Tanurdzic M."/>
            <person name="Theissen G."/>
            <person name="Ulvskov P."/>
            <person name="Wakazuki S."/>
            <person name="Weng J.K."/>
            <person name="Willats W.W."/>
            <person name="Wipf D."/>
            <person name="Wolf P.G."/>
            <person name="Yang L."/>
            <person name="Zimmer A.D."/>
            <person name="Zhu Q."/>
            <person name="Mitros T."/>
            <person name="Hellsten U."/>
            <person name="Loque D."/>
            <person name="Otillar R."/>
            <person name="Salamov A."/>
            <person name="Schmutz J."/>
            <person name="Shapiro H."/>
            <person name="Lindquist E."/>
            <person name="Lucas S."/>
            <person name="Rokhsar D."/>
            <person name="Grigoriev I.V."/>
        </authorList>
    </citation>
    <scope>NUCLEOTIDE SEQUENCE [LARGE SCALE GENOMIC DNA]</scope>
</reference>
<feature type="domain" description="Tyrosine-protein phosphatase" evidence="3">
    <location>
        <begin position="1"/>
        <end position="112"/>
    </location>
</feature>
<dbReference type="OrthoDB" id="165342at2759"/>
<dbReference type="InterPro" id="IPR020422">
    <property type="entry name" value="TYR_PHOSPHATASE_DUAL_dom"/>
</dbReference>